<feature type="domain" description="GmrSD restriction endonucleases N-terminal" evidence="1">
    <location>
        <begin position="13"/>
        <end position="235"/>
    </location>
</feature>
<dbReference type="RefSeq" id="WP_132218223.1">
    <property type="nucleotide sequence ID" value="NZ_OX156936.1"/>
</dbReference>
<sequence>MNIQPNNQTVEKCLKQRTYYIDFYQREYVWKKEIVNILLEDIFFTFELAYEDHKDKDLTAEVLAKYNWYYLNIYITNTIGGKEYIVDGQQRLTTLTLIALKLLRLAILDKEYFENLIDTLKDCIYGKDKFKGNIFWIDNEKRKRIMQHLVENKDFTGEFESVTEENINERFKDISKYIDDKNLSKEKLKSFIMYFLERLVLVELKIEKDDTPMVFEVINDRGVALKPFEILKGKLVGALDKADTEKYSTLWEDSITRLSGIEDAFFIDYLKGKFIFKRNADLEKAINNQYHRYIFESNDIADSLQFRKKDKNHAKNIKDFIEDDLTYYSKLYSVIRRNEYEFLSYNNDINDLSGQYQNIIAACTIEDEKEQVKIESIAKEIDRLYMLLRLNGIYNSNNYQEISYQLNRDLQQKDISDYRNIFNNAIEQRIKEARNLTQITSLLDYDRFKTRGYDNIERRPLRYFFARVEKYICDNTEKTMENDVLYISTKTGHKTGYHIEHILSRNDENKQYFHSDEEFENQRNRLGGLLLLYNMDNIISNNEEYYLGKRKTYNNGLVWGRTLIDSFYHSTNSRFIEFNQRFKSQTNMEFVYTDKFDSEILEYRSKLLFEIVKKIWIVEN</sequence>
<evidence type="ECO:0000259" key="1">
    <source>
        <dbReference type="Pfam" id="PF03235"/>
    </source>
</evidence>
<dbReference type="EMBL" id="SLUP01000006">
    <property type="protein sequence ID" value="TCL64946.1"/>
    <property type="molecule type" value="Genomic_DNA"/>
</dbReference>
<dbReference type="Pfam" id="PF03235">
    <property type="entry name" value="GmrSD_N"/>
    <property type="match status" value="1"/>
</dbReference>
<name>A0A4R1RG83_9FLAO</name>
<proteinExistence type="predicted"/>
<keyword evidence="3" id="KW-1185">Reference proteome</keyword>
<evidence type="ECO:0000313" key="3">
    <source>
        <dbReference type="Proteomes" id="UP000295455"/>
    </source>
</evidence>
<organism evidence="2 3">
    <name type="scientific">Mariniflexile fucanivorans</name>
    <dbReference type="NCBI Taxonomy" id="264023"/>
    <lineage>
        <taxon>Bacteria</taxon>
        <taxon>Pseudomonadati</taxon>
        <taxon>Bacteroidota</taxon>
        <taxon>Flavobacteriia</taxon>
        <taxon>Flavobacteriales</taxon>
        <taxon>Flavobacteriaceae</taxon>
        <taxon>Mariniflexile</taxon>
    </lineage>
</organism>
<dbReference type="Proteomes" id="UP000295455">
    <property type="component" value="Unassembled WGS sequence"/>
</dbReference>
<dbReference type="AlphaFoldDB" id="A0A4R1RG83"/>
<gene>
    <name evidence="2" type="ORF">EV196_106135</name>
</gene>
<protein>
    <submittedName>
        <fullName evidence="2">Uncharacterized protein DUF262</fullName>
    </submittedName>
</protein>
<dbReference type="InterPro" id="IPR004919">
    <property type="entry name" value="GmrSD_N"/>
</dbReference>
<evidence type="ECO:0000313" key="2">
    <source>
        <dbReference type="EMBL" id="TCL64946.1"/>
    </source>
</evidence>
<comment type="caution">
    <text evidence="2">The sequence shown here is derived from an EMBL/GenBank/DDBJ whole genome shotgun (WGS) entry which is preliminary data.</text>
</comment>
<reference evidence="2 3" key="1">
    <citation type="submission" date="2019-03" db="EMBL/GenBank/DDBJ databases">
        <title>Genomic Encyclopedia of Type Strains, Phase IV (KMG-IV): sequencing the most valuable type-strain genomes for metagenomic binning, comparative biology and taxonomic classification.</title>
        <authorList>
            <person name="Goeker M."/>
        </authorList>
    </citation>
    <scope>NUCLEOTIDE SEQUENCE [LARGE SCALE GENOMIC DNA]</scope>
    <source>
        <strain evidence="2 3">DSM 18792</strain>
    </source>
</reference>
<dbReference type="PANTHER" id="PTHR35149:SF1">
    <property type="entry name" value="DUF5655 DOMAIN-CONTAINING PROTEIN"/>
    <property type="match status" value="1"/>
</dbReference>
<dbReference type="OrthoDB" id="9798761at2"/>
<accession>A0A4R1RG83</accession>
<dbReference type="PANTHER" id="PTHR35149">
    <property type="entry name" value="SLL5132 PROTEIN"/>
    <property type="match status" value="1"/>
</dbReference>